<evidence type="ECO:0000256" key="1">
    <source>
        <dbReference type="ARBA" id="ARBA00004141"/>
    </source>
</evidence>
<evidence type="ECO:0000256" key="5">
    <source>
        <dbReference type="ARBA" id="ARBA00012589"/>
    </source>
</evidence>
<comment type="similarity">
    <text evidence="3">Belongs to the glycosyltransferase 48 family.</text>
</comment>
<evidence type="ECO:0000313" key="20">
    <source>
        <dbReference type="Proteomes" id="UP001259832"/>
    </source>
</evidence>
<dbReference type="GO" id="GO:0000148">
    <property type="term" value="C:1,3-beta-D-glucan synthase complex"/>
    <property type="evidence" value="ECO:0007669"/>
    <property type="project" value="InterPro"/>
</dbReference>
<feature type="region of interest" description="Disordered" evidence="15">
    <location>
        <begin position="1514"/>
        <end position="1548"/>
    </location>
</feature>
<evidence type="ECO:0000256" key="14">
    <source>
        <dbReference type="ARBA" id="ARBA00047777"/>
    </source>
</evidence>
<gene>
    <name evidence="19" type="ORF">P3T76_000563</name>
</gene>
<feature type="transmembrane region" description="Helical" evidence="16">
    <location>
        <begin position="2090"/>
        <end position="2111"/>
    </location>
</feature>
<keyword evidence="8 16" id="KW-0812">Transmembrane</keyword>
<feature type="region of interest" description="Disordered" evidence="15">
    <location>
        <begin position="2580"/>
        <end position="2655"/>
    </location>
</feature>
<evidence type="ECO:0000259" key="18">
    <source>
        <dbReference type="PROSITE" id="PS51762"/>
    </source>
</evidence>
<comment type="similarity">
    <text evidence="4">Belongs to the SKN1/KRE6 family.</text>
</comment>
<feature type="transmembrane region" description="Helical" evidence="16">
    <location>
        <begin position="2132"/>
        <end position="2153"/>
    </location>
</feature>
<keyword evidence="17" id="KW-0732">Signal</keyword>
<feature type="transmembrane region" description="Helical" evidence="16">
    <location>
        <begin position="2351"/>
        <end position="2373"/>
    </location>
</feature>
<comment type="subcellular location">
    <subcellularLocation>
        <location evidence="1">Membrane</location>
        <topology evidence="1">Multi-pass membrane protein</topology>
    </subcellularLocation>
    <subcellularLocation>
        <location evidence="2">Membrane</location>
        <topology evidence="2">Single-pass type II membrane protein</topology>
    </subcellularLocation>
</comment>
<feature type="transmembrane region" description="Helical" evidence="16">
    <location>
        <begin position="2159"/>
        <end position="2178"/>
    </location>
</feature>
<dbReference type="PANTHER" id="PTHR12741">
    <property type="entry name" value="LYST-INTERACTING PROTEIN LIP5 DOPAMINE RESPONSIVE PROTEIN DRG-1"/>
    <property type="match status" value="1"/>
</dbReference>
<dbReference type="InterPro" id="IPR005629">
    <property type="entry name" value="Skn1/Kre6/Sbg1"/>
</dbReference>
<comment type="caution">
    <text evidence="19">The sequence shown here is derived from an EMBL/GenBank/DDBJ whole genome shotgun (WGS) entry which is preliminary data.</text>
</comment>
<reference evidence="19" key="1">
    <citation type="submission" date="2023-08" db="EMBL/GenBank/DDBJ databases">
        <title>Reference Genome Resource for the Citrus Pathogen Phytophthora citrophthora.</title>
        <authorList>
            <person name="Moller H."/>
            <person name="Coetzee B."/>
            <person name="Rose L.J."/>
            <person name="Van Niekerk J.M."/>
        </authorList>
    </citation>
    <scope>NUCLEOTIDE SEQUENCE</scope>
    <source>
        <strain evidence="19">STE-U-9442</strain>
    </source>
</reference>
<dbReference type="InterPro" id="IPR013320">
    <property type="entry name" value="ConA-like_dom_sf"/>
</dbReference>
<evidence type="ECO:0000313" key="19">
    <source>
        <dbReference type="EMBL" id="KAK1948273.1"/>
    </source>
</evidence>
<keyword evidence="10 16" id="KW-1133">Transmembrane helix</keyword>
<evidence type="ECO:0000256" key="12">
    <source>
        <dbReference type="ARBA" id="ARBA00023180"/>
    </source>
</evidence>
<keyword evidence="13" id="KW-0961">Cell wall biogenesis/degradation</keyword>
<evidence type="ECO:0000256" key="4">
    <source>
        <dbReference type="ARBA" id="ARBA00010962"/>
    </source>
</evidence>
<keyword evidence="7" id="KW-0808">Transferase</keyword>
<dbReference type="EC" id="2.4.1.34" evidence="5"/>
<evidence type="ECO:0000256" key="16">
    <source>
        <dbReference type="SAM" id="Phobius"/>
    </source>
</evidence>
<feature type="transmembrane region" description="Helical" evidence="16">
    <location>
        <begin position="978"/>
        <end position="999"/>
    </location>
</feature>
<evidence type="ECO:0000256" key="13">
    <source>
        <dbReference type="ARBA" id="ARBA00023316"/>
    </source>
</evidence>
<feature type="compositionally biased region" description="Polar residues" evidence="15">
    <location>
        <begin position="2601"/>
        <end position="2645"/>
    </location>
</feature>
<name>A0AAD9H1Z3_9STRA</name>
<evidence type="ECO:0000256" key="6">
    <source>
        <dbReference type="ARBA" id="ARBA00022676"/>
    </source>
</evidence>
<evidence type="ECO:0000256" key="3">
    <source>
        <dbReference type="ARBA" id="ARBA00009040"/>
    </source>
</evidence>
<feature type="transmembrane region" description="Helical" evidence="16">
    <location>
        <begin position="562"/>
        <end position="582"/>
    </location>
</feature>
<dbReference type="Pfam" id="PF03935">
    <property type="entry name" value="SKN1_KRE6_Sbg1"/>
    <property type="match status" value="1"/>
</dbReference>
<protein>
    <recommendedName>
        <fullName evidence="5">1,3-beta-glucan synthase</fullName>
        <ecNumber evidence="5">2.4.1.34</ecNumber>
    </recommendedName>
</protein>
<evidence type="ECO:0000256" key="8">
    <source>
        <dbReference type="ARBA" id="ARBA00022692"/>
    </source>
</evidence>
<dbReference type="GO" id="GO:0006075">
    <property type="term" value="P:(1-&gt;3)-beta-D-glucan biosynthetic process"/>
    <property type="evidence" value="ECO:0007669"/>
    <property type="project" value="InterPro"/>
</dbReference>
<dbReference type="GO" id="GO:0005886">
    <property type="term" value="C:plasma membrane"/>
    <property type="evidence" value="ECO:0007669"/>
    <property type="project" value="TreeGrafter"/>
</dbReference>
<feature type="domain" description="GH16" evidence="18">
    <location>
        <begin position="53"/>
        <end position="426"/>
    </location>
</feature>
<dbReference type="SMART" id="SM01205">
    <property type="entry name" value="FKS1_dom1"/>
    <property type="match status" value="1"/>
</dbReference>
<sequence>MARARTQMTQLLVVVALLAATCEAAMPITMALQRVRQNLTAFQKQWIDPDTDPKFYNISVPKGAFNFGGNSSYNHEYKLIFSDEFNSSKRTFESGFDAKWTAIDIRDETNMGQHYFLPQAVQIDKGNLIITTSKPKHKYRGTKYVSGSVQTWNKFCYTGGYVEVKAILPGKWGIPGTWPAIWIMGNIGRAPFLGSQDGTWPWSFDVCAPYVEKVEKVKQKINACGNLTNKHDKASYPEMYGLNPFQGRGATEIDVIEAQIRARDLPAQISTSLQIRPSLYDDMRPASETLPSPEQWYQGLKFGEFTRINSDYYGEMGLDSISALTTLESNAFKDFHMYRLDWSPGPEGYIRWWLDNNFLFEIPGSSLNKWVGDVPPRQIPVEPSYLILSTAVSEKFSPPCDGQICDSLWPSNFTIDYVRVYQGNPNRYTSVGCNPEAFPTTNWIYAHPVEYGLPWYVSLRVDIGLLQLFAVINALLGLFMAFRGTSHPKMLSAYASSLWLTASFYGALSDSAPEDLAWIQTALACLCGLVLGGLCCLIYPVSLGAMLGLYGGVILSQFVPLLSTRVITAVLVGVGITLGCAPRIDTKHVVILSTSWLGSLAFLLSVSLWVSEGDIAENAWSLASFIFSGDDGDHVGFCSQHCLAMYVLLVVLSATSTTYGYLRLRGVSLCNNTINARKAKFPTVSASSDARSWRPDNDEVSGMEKNMVNFFSPTKLPHNMQQFSTIFRIAVNVQRSFGFQLDNFRNQTEHIVVLLTNNTRKGGNPYRKLHDLVFSNYKKWCTKLQIQPLHWSEQQAPQGGLTSVDEISVDLCLFFFIWGEASNLRHSPEFLCFLFHKMKEEFPSVRHSEREAGYFLDTVVTPVYGLLKAEMTSKYDHEDRHNYDDFNEFFWTKACLKYDYKHEEVIDLTSPNPAMIYQQKKQQRQGMSGLSSLSSRGGLNGGGKSSNFFSKRKSIAEGFTESAKTFVEKRAWLLPLRAFNRIFSFHVIAFHFLAVLAFVNEQEMNLEDSCKIMSSTLITPFLLDILRDGLDIFAVYDEHQKTFSTARNVVRVFLHLILAVMTTMLYWYAWAYGSVWWQLYYTVAVLFHVPGLINCAMQVMPGLTNWTRRTTFVPVAFIRDIVSPMNRLYIGDNMLDPESMSVGYQFFWVSQLAWKLYFSYKFEIYPLVVPSFLVFADHVENNVSLIMTAFLIFLNWMPFFLVFCVDITIWNSIWMAFTGTFVGFSARIGEIRNFSRVRSSFSRAVDAFNAKVISRNSKTGLQLTESLGMSYGSTAVGHEVLDRVAGGADPTAQILSQRRTSVHDDETPLLSFSRRKQTPMERQAARRRKWFSFSVAWDTIIDSMRADDLISNKEKSLLHFHRLDGYQREIYLPQFQLAGCFENFTSNILDIYSSNDGKVSERVLQDKLLEILSESPMVEESLEEIWELANWVLVNVLGPCHANDVKYITTVLNSWAARGVFRALNLQKVAPCGRALASLVSLLKSNVRSWKNNAKVIPVRKDPSEYASYEFPQQSSSYRPASSGLTKSASTTGLSSLGLEPPRRSRGSGVARIARMQQQTHKPAVNNGKVSHSIPSAHIMQIRERARIFLNLGKEILAHVHEQDPVYAESKGISDRLTWILTQERGFMWDDNYTGEQITLTAFESHTDVVLSHLHGLLTLQKIDAEPQSYDARRRLLFFVNSLFMDMPLAPLLEEMKSWSVMTPFYAEDVLYSRKDLESKQDGLDVHTLLFLQTLYKRDWENFLERVKPKKNIWKDPETAIELRMWASLRGQTLSRTVQGMMYGEAAIRLLAEIEQVPQQKLEDLINTKFTYVVACQIYGRQKKNNDPKANDIEFLLHRFPNLRVAYIDEVRVNYQKEQSYFSVLIKGGEELGSVHEIYRVRLPGNPILGEGKPENQNSAIVFTRGENLQTIDMNQDGYLEEGLKMRNLLEEFDKGTADRPYTIVGIPEHIFTGSVSSLANYMALQETSFVTLSQRTLARPLRMRLHYGHPDVFNKLFFITRGGISKASKGINLSEDIFAGYNNCMRGGSVAFPEYTKCGKGRDVGMQQIYKFEAKLAQGAAEQSLSRDVYRISQRLDFFKLLSFYYNHVGFYLSTSIIIWTVYFLLYCNLLRALLSLEGVGGREPVLLSKLQLMLGSVAFFTTAPLLATISVERGFKAALNEIVVLFVTGGPLYFLFHIGTKWFYFGQTILAGGAKYRATGRGFVTKHSSFDELYRFYASSHLYAAVEIAIGLTIYYKFTVGYQYFAMTWSLWLVFVSWYWSPFWFNPLAFEWSDVMEDFRLWFKWMRGDGGNPDQSWEAWFKEENAYFSTLRPWSKACITLKGVLFAFIAVSISSTSDEYHSILTESTWLPLVTCCSMAAVYMSAEAVFFTSSRYGENGLVRFLKLLLVLVLGSGLILAFIYVDGMWQTLLSMGYLVAAVGCWALLLFGSNSRFVGSLYFVHDAVLGMVSLSLILLLAALYVPGKIQTWLLYNNALSRGVVIEDILRANSSNDDRDEDLSVQQMRSIIIEQQRFINVLTASGSETDMRSTGPVKKEDLMHAMSDNTLSAVLRNMSESELSALQDSSSRLQAIMSEEERKAAHRKQQQNEQRLAEAGMNPSLSRTRRAFSTSDFSAIPQNASPFQLPSQTGPAGPSNGNSTNGSAGKDPHSVMR</sequence>
<feature type="compositionally biased region" description="Low complexity" evidence="15">
    <location>
        <begin position="1521"/>
        <end position="1539"/>
    </location>
</feature>
<evidence type="ECO:0000256" key="17">
    <source>
        <dbReference type="SAM" id="SignalP"/>
    </source>
</evidence>
<feature type="transmembrane region" description="Helical" evidence="16">
    <location>
        <begin position="589"/>
        <end position="610"/>
    </location>
</feature>
<dbReference type="GO" id="GO:0004553">
    <property type="term" value="F:hydrolase activity, hydrolyzing O-glycosyl compounds"/>
    <property type="evidence" value="ECO:0007669"/>
    <property type="project" value="InterPro"/>
</dbReference>
<dbReference type="Pfam" id="PF02364">
    <property type="entry name" value="Glucan_synthase"/>
    <property type="match status" value="2"/>
</dbReference>
<dbReference type="EMBL" id="JASMQC010000001">
    <property type="protein sequence ID" value="KAK1948273.1"/>
    <property type="molecule type" value="Genomic_DNA"/>
</dbReference>
<dbReference type="SUPFAM" id="SSF49899">
    <property type="entry name" value="Concanavalin A-like lectins/glucanases"/>
    <property type="match status" value="1"/>
</dbReference>
<organism evidence="19 20">
    <name type="scientific">Phytophthora citrophthora</name>
    <dbReference type="NCBI Taxonomy" id="4793"/>
    <lineage>
        <taxon>Eukaryota</taxon>
        <taxon>Sar</taxon>
        <taxon>Stramenopiles</taxon>
        <taxon>Oomycota</taxon>
        <taxon>Peronosporomycetes</taxon>
        <taxon>Peronosporales</taxon>
        <taxon>Peronosporaceae</taxon>
        <taxon>Phytophthora</taxon>
    </lineage>
</organism>
<feature type="transmembrane region" description="Helical" evidence="16">
    <location>
        <begin position="2411"/>
        <end position="2430"/>
    </location>
</feature>
<evidence type="ECO:0000256" key="10">
    <source>
        <dbReference type="ARBA" id="ARBA00022989"/>
    </source>
</evidence>
<feature type="signal peptide" evidence="17">
    <location>
        <begin position="1"/>
        <end position="24"/>
    </location>
</feature>
<dbReference type="Pfam" id="PF14288">
    <property type="entry name" value="FKS1_dom1"/>
    <property type="match status" value="1"/>
</dbReference>
<dbReference type="Proteomes" id="UP001259832">
    <property type="component" value="Unassembled WGS sequence"/>
</dbReference>
<feature type="transmembrane region" description="Helical" evidence="16">
    <location>
        <begin position="1183"/>
        <end position="1203"/>
    </location>
</feature>
<dbReference type="InterPro" id="IPR000757">
    <property type="entry name" value="Beta-glucanase-like"/>
</dbReference>
<evidence type="ECO:0000256" key="9">
    <source>
        <dbReference type="ARBA" id="ARBA00022968"/>
    </source>
</evidence>
<evidence type="ECO:0000256" key="7">
    <source>
        <dbReference type="ARBA" id="ARBA00022679"/>
    </source>
</evidence>
<keyword evidence="6" id="KW-0328">Glycosyltransferase</keyword>
<feature type="transmembrane region" description="Helical" evidence="16">
    <location>
        <begin position="1079"/>
        <end position="1100"/>
    </location>
</feature>
<dbReference type="InterPro" id="IPR026899">
    <property type="entry name" value="FKS1-like_dom1"/>
</dbReference>
<proteinExistence type="inferred from homology"/>
<feature type="transmembrane region" description="Helical" evidence="16">
    <location>
        <begin position="2385"/>
        <end position="2405"/>
    </location>
</feature>
<dbReference type="Gene3D" id="2.60.120.200">
    <property type="match status" value="1"/>
</dbReference>
<evidence type="ECO:0000256" key="2">
    <source>
        <dbReference type="ARBA" id="ARBA00004606"/>
    </source>
</evidence>
<accession>A0AAD9H1Z3</accession>
<keyword evidence="20" id="KW-1185">Reference proteome</keyword>
<feature type="transmembrane region" description="Helical" evidence="16">
    <location>
        <begin position="523"/>
        <end position="550"/>
    </location>
</feature>
<dbReference type="GO" id="GO:0003843">
    <property type="term" value="F:1,3-beta-D-glucan synthase activity"/>
    <property type="evidence" value="ECO:0007669"/>
    <property type="project" value="UniProtKB-EC"/>
</dbReference>
<keyword evidence="9" id="KW-0735">Signal-anchor</keyword>
<feature type="transmembrane region" description="Helical" evidence="16">
    <location>
        <begin position="2442"/>
        <end position="2464"/>
    </location>
</feature>
<dbReference type="PROSITE" id="PS51762">
    <property type="entry name" value="GH16_2"/>
    <property type="match status" value="1"/>
</dbReference>
<keyword evidence="11 16" id="KW-0472">Membrane</keyword>
<feature type="chain" id="PRO_5042162033" description="1,3-beta-glucan synthase" evidence="17">
    <location>
        <begin position="25"/>
        <end position="2655"/>
    </location>
</feature>
<feature type="transmembrane region" description="Helical" evidence="16">
    <location>
        <begin position="1052"/>
        <end position="1072"/>
    </location>
</feature>
<comment type="catalytic activity">
    <reaction evidence="14">
        <text>[(1-&gt;3)-beta-D-glucosyl](n) + UDP-alpha-D-glucose = [(1-&gt;3)-beta-D-glucosyl](n+1) + UDP + H(+)</text>
        <dbReference type="Rhea" id="RHEA:21476"/>
        <dbReference type="Rhea" id="RHEA-COMP:11146"/>
        <dbReference type="Rhea" id="RHEA-COMP:14303"/>
        <dbReference type="ChEBI" id="CHEBI:15378"/>
        <dbReference type="ChEBI" id="CHEBI:37671"/>
        <dbReference type="ChEBI" id="CHEBI:58223"/>
        <dbReference type="ChEBI" id="CHEBI:58885"/>
        <dbReference type="EC" id="2.4.1.34"/>
    </reaction>
</comment>
<evidence type="ECO:0000256" key="15">
    <source>
        <dbReference type="SAM" id="MobiDB-lite"/>
    </source>
</evidence>
<keyword evidence="12" id="KW-0325">Glycoprotein</keyword>
<dbReference type="PANTHER" id="PTHR12741:SF48">
    <property type="entry name" value="1,3-BETA-GLUCAN SYNTHASE COMPONENT FKS1-RELATED"/>
    <property type="match status" value="1"/>
</dbReference>
<dbReference type="InterPro" id="IPR003440">
    <property type="entry name" value="Glyco_trans_48_dom"/>
</dbReference>
<feature type="transmembrane region" description="Helical" evidence="16">
    <location>
        <begin position="2244"/>
        <end position="2262"/>
    </location>
</feature>
<feature type="transmembrane region" description="Helical" evidence="16">
    <location>
        <begin position="463"/>
        <end position="482"/>
    </location>
</feature>
<evidence type="ECO:0000256" key="11">
    <source>
        <dbReference type="ARBA" id="ARBA00023136"/>
    </source>
</evidence>